<dbReference type="InterPro" id="IPR016181">
    <property type="entry name" value="Acyl_CoA_acyltransferase"/>
</dbReference>
<proteinExistence type="predicted"/>
<organism evidence="2 3">
    <name type="scientific">Nocardioides pinisoli</name>
    <dbReference type="NCBI Taxonomy" id="2950279"/>
    <lineage>
        <taxon>Bacteria</taxon>
        <taxon>Bacillati</taxon>
        <taxon>Actinomycetota</taxon>
        <taxon>Actinomycetes</taxon>
        <taxon>Propionibacteriales</taxon>
        <taxon>Nocardioidaceae</taxon>
        <taxon>Nocardioides</taxon>
    </lineage>
</organism>
<feature type="domain" description="N-acetyltransferase" evidence="1">
    <location>
        <begin position="214"/>
        <end position="375"/>
    </location>
</feature>
<reference evidence="2 3" key="1">
    <citation type="submission" date="2022-06" db="EMBL/GenBank/DDBJ databases">
        <authorList>
            <person name="So Y."/>
        </authorList>
    </citation>
    <scope>NUCLEOTIDE SEQUENCE [LARGE SCALE GENOMIC DNA]</scope>
    <source>
        <strain evidence="2 3">STR3</strain>
    </source>
</reference>
<dbReference type="EMBL" id="JANARS010000001">
    <property type="protein sequence ID" value="MCP3420214.1"/>
    <property type="molecule type" value="Genomic_DNA"/>
</dbReference>
<dbReference type="InterPro" id="IPR051531">
    <property type="entry name" value="N-acetyltransferase"/>
</dbReference>
<dbReference type="PANTHER" id="PTHR43792">
    <property type="entry name" value="GNAT FAMILY, PUTATIVE (AFU_ORTHOLOGUE AFUA_3G00765)-RELATED-RELATED"/>
    <property type="match status" value="1"/>
</dbReference>
<dbReference type="InterPro" id="IPR000182">
    <property type="entry name" value="GNAT_dom"/>
</dbReference>
<evidence type="ECO:0000259" key="1">
    <source>
        <dbReference type="PROSITE" id="PS51186"/>
    </source>
</evidence>
<comment type="caution">
    <text evidence="2">The sequence shown here is derived from an EMBL/GenBank/DDBJ whole genome shotgun (WGS) entry which is preliminary data.</text>
</comment>
<dbReference type="PANTHER" id="PTHR43792:SF1">
    <property type="entry name" value="N-ACETYLTRANSFERASE DOMAIN-CONTAINING PROTEIN"/>
    <property type="match status" value="1"/>
</dbReference>
<dbReference type="PROSITE" id="PS51186">
    <property type="entry name" value="GNAT"/>
    <property type="match status" value="1"/>
</dbReference>
<dbReference type="RefSeq" id="WP_254179462.1">
    <property type="nucleotide sequence ID" value="NZ_JANARS010000001.1"/>
</dbReference>
<accession>A0ABT1KR49</accession>
<evidence type="ECO:0000313" key="3">
    <source>
        <dbReference type="Proteomes" id="UP001204524"/>
    </source>
</evidence>
<dbReference type="Gene3D" id="3.40.630.30">
    <property type="match status" value="1"/>
</dbReference>
<dbReference type="CDD" id="cd04301">
    <property type="entry name" value="NAT_SF"/>
    <property type="match status" value="1"/>
</dbReference>
<dbReference type="SUPFAM" id="SSF55729">
    <property type="entry name" value="Acyl-CoA N-acyltransferases (Nat)"/>
    <property type="match status" value="1"/>
</dbReference>
<dbReference type="Pfam" id="PF19531">
    <property type="entry name" value="DUF6058"/>
    <property type="match status" value="1"/>
</dbReference>
<dbReference type="InterPro" id="IPR045694">
    <property type="entry name" value="DUF6058"/>
</dbReference>
<dbReference type="Pfam" id="PF13302">
    <property type="entry name" value="Acetyltransf_3"/>
    <property type="match status" value="1"/>
</dbReference>
<name>A0ABT1KR49_9ACTN</name>
<keyword evidence="3" id="KW-1185">Reference proteome</keyword>
<sequence length="381" mass="42456">MGDDALSDPLVAAVRDRFVAVNGDLPMTDEDDAYAREHFVEATPEAMEQMLAGRLPLPSYVLGDGTPMVPAAHGELAEVAGGVDRLKTWFVAFWEDDPATGELEWEHYLSGQYVCLREVTPARIKAKTERVAEAEAAVELLRRDPHDPVGRGMLGEAVDGVLGVPGLDTILLPMTAYDRLRFGGPTVRERWVDGPREAFLTPPPPDWTLRTDRLVLRPFRPADADAFVEAWASEEWTSMLLTRTLNRAEVVDMVRRRTDRSDATFVGLVVEHDGVVVGDSILILQGTGLNEGEIGWTVLPQHAGNGYATEAAREVLRLAFEEYGLRRVVANLDARNDRSAAVCERLGMRRECHRLRDFWSKGTWTDSYEYALLREEWLAGA</sequence>
<evidence type="ECO:0000313" key="2">
    <source>
        <dbReference type="EMBL" id="MCP3420214.1"/>
    </source>
</evidence>
<gene>
    <name evidence="2" type="ORF">NCI01_00240</name>
</gene>
<dbReference type="Proteomes" id="UP001204524">
    <property type="component" value="Unassembled WGS sequence"/>
</dbReference>
<protein>
    <submittedName>
        <fullName evidence="2">GNAT family N-acetyltransferase</fullName>
    </submittedName>
</protein>